<dbReference type="InterPro" id="IPR001660">
    <property type="entry name" value="SAM"/>
</dbReference>
<dbReference type="Proteomes" id="UP000748531">
    <property type="component" value="Unassembled WGS sequence"/>
</dbReference>
<accession>A0A8J4TDY6</accession>
<dbReference type="PROSITE" id="PS50105">
    <property type="entry name" value="SAM_DOMAIN"/>
    <property type="match status" value="1"/>
</dbReference>
<evidence type="ECO:0000313" key="3">
    <source>
        <dbReference type="Proteomes" id="UP000748531"/>
    </source>
</evidence>
<gene>
    <name evidence="2" type="ORF">PHET_03685</name>
</gene>
<reference evidence="2" key="1">
    <citation type="submission" date="2019-05" db="EMBL/GenBank/DDBJ databases">
        <title>Annotation for the trematode Paragonimus heterotremus.</title>
        <authorList>
            <person name="Choi Y.-J."/>
        </authorList>
    </citation>
    <scope>NUCLEOTIDE SEQUENCE</scope>
    <source>
        <strain evidence="2">LC</strain>
    </source>
</reference>
<dbReference type="PANTHER" id="PTHR46829:SF1">
    <property type="entry name" value="STERILE ALPHA MOTIF DOMAIN-CONTAINING PROTEIN 15"/>
    <property type="match status" value="1"/>
</dbReference>
<dbReference type="PANTHER" id="PTHR46829">
    <property type="entry name" value="STERILE ALPHA MOTIF DOMAIN-CONTAINING PROTEIN 15"/>
    <property type="match status" value="1"/>
</dbReference>
<dbReference type="SUPFAM" id="SSF47769">
    <property type="entry name" value="SAM/Pointed domain"/>
    <property type="match status" value="1"/>
</dbReference>
<organism evidence="2 3">
    <name type="scientific">Paragonimus heterotremus</name>
    <dbReference type="NCBI Taxonomy" id="100268"/>
    <lineage>
        <taxon>Eukaryota</taxon>
        <taxon>Metazoa</taxon>
        <taxon>Spiralia</taxon>
        <taxon>Lophotrochozoa</taxon>
        <taxon>Platyhelminthes</taxon>
        <taxon>Trematoda</taxon>
        <taxon>Digenea</taxon>
        <taxon>Plagiorchiida</taxon>
        <taxon>Troglotremata</taxon>
        <taxon>Troglotrematidae</taxon>
        <taxon>Paragonimus</taxon>
    </lineage>
</organism>
<dbReference type="InterPro" id="IPR013761">
    <property type="entry name" value="SAM/pointed_sf"/>
</dbReference>
<protein>
    <submittedName>
        <fullName evidence="2">Sterile alpha motif domain-containing protein 15</fullName>
    </submittedName>
</protein>
<name>A0A8J4TDY6_9TREM</name>
<keyword evidence="3" id="KW-1185">Reference proteome</keyword>
<proteinExistence type="predicted"/>
<comment type="caution">
    <text evidence="2">The sequence shown here is derived from an EMBL/GenBank/DDBJ whole genome shotgun (WGS) entry which is preliminary data.</text>
</comment>
<evidence type="ECO:0000259" key="1">
    <source>
        <dbReference type="PROSITE" id="PS50105"/>
    </source>
</evidence>
<feature type="domain" description="SAM" evidence="1">
    <location>
        <begin position="18"/>
        <end position="81"/>
    </location>
</feature>
<dbReference type="OrthoDB" id="6133291at2759"/>
<dbReference type="Pfam" id="PF00536">
    <property type="entry name" value="SAM_1"/>
    <property type="match status" value="1"/>
</dbReference>
<dbReference type="Gene3D" id="1.10.150.50">
    <property type="entry name" value="Transcription Factor, Ets-1"/>
    <property type="match status" value="1"/>
</dbReference>
<sequence length="150" mass="17384">MSLTEICTNTNIPEASLWTVKEVGEWIENIGFPQYRNCFIENYIDGKKLISVNASTLPMMGITKFEHTQVIAKRIRELLSLEEPNNKRTIRLPPRDFLGMYLESKTNTGSELAKVSFPRLVFRTMDRIWQPPLGNEGIIFEYSHKKSFVK</sequence>
<dbReference type="SMART" id="SM00454">
    <property type="entry name" value="SAM"/>
    <property type="match status" value="1"/>
</dbReference>
<evidence type="ECO:0000313" key="2">
    <source>
        <dbReference type="EMBL" id="KAF5402919.1"/>
    </source>
</evidence>
<dbReference type="EMBL" id="LUCH01001529">
    <property type="protein sequence ID" value="KAF5402919.1"/>
    <property type="molecule type" value="Genomic_DNA"/>
</dbReference>
<dbReference type="AlphaFoldDB" id="A0A8J4TDY6"/>